<protein>
    <submittedName>
        <fullName evidence="1">VanZ family protein</fullName>
    </submittedName>
</protein>
<sequence length="133" mass="15430">MLKKHFFKIAFLSWMVFVTWSSLFSFDDDDLPSFEIPHLDKAVHFIFYFVAVVLGILAKREYSNGNSAYRKTLFSAFFAMVLFGIIIEVIQHVFTLDREGDVFDVLANSIGALLGVLAINFFFSRNTRLNWRQ</sequence>
<dbReference type="EMBL" id="JBHFPV010000001">
    <property type="protein sequence ID" value="MFH6602386.1"/>
    <property type="molecule type" value="Genomic_DNA"/>
</dbReference>
<accession>A0ACC7LGT4</accession>
<organism evidence="1 2">
    <name type="scientific">Meishania litoralis</name>
    <dbReference type="NCBI Taxonomy" id="3434685"/>
    <lineage>
        <taxon>Bacteria</taxon>
        <taxon>Pseudomonadati</taxon>
        <taxon>Bacteroidota</taxon>
        <taxon>Flavobacteriia</taxon>
        <taxon>Flavobacteriales</taxon>
        <taxon>Flavobacteriaceae</taxon>
        <taxon>Meishania</taxon>
    </lineage>
</organism>
<evidence type="ECO:0000313" key="1">
    <source>
        <dbReference type="EMBL" id="MFH6602386.1"/>
    </source>
</evidence>
<reference evidence="1" key="1">
    <citation type="submission" date="2024-09" db="EMBL/GenBank/DDBJ databases">
        <authorList>
            <person name="Liu J."/>
        </authorList>
    </citation>
    <scope>NUCLEOTIDE SEQUENCE</scope>
    <source>
        <strain evidence="1">NBU2967</strain>
    </source>
</reference>
<dbReference type="Proteomes" id="UP001595191">
    <property type="component" value="Unassembled WGS sequence"/>
</dbReference>
<comment type="caution">
    <text evidence="1">The sequence shown here is derived from an EMBL/GenBank/DDBJ whole genome shotgun (WGS) entry which is preliminary data.</text>
</comment>
<gene>
    <name evidence="1" type="ORF">ACEZ3G_02775</name>
</gene>
<evidence type="ECO:0000313" key="2">
    <source>
        <dbReference type="Proteomes" id="UP001595191"/>
    </source>
</evidence>
<proteinExistence type="predicted"/>
<name>A0ACC7LGT4_9FLAO</name>
<keyword evidence="2" id="KW-1185">Reference proteome</keyword>